<protein>
    <submittedName>
        <fullName evidence="2">Uncharacterized protein</fullName>
    </submittedName>
</protein>
<reference evidence="2" key="1">
    <citation type="submission" date="2022-11" db="UniProtKB">
        <authorList>
            <consortium name="WormBaseParasite"/>
        </authorList>
    </citation>
    <scope>IDENTIFICATION</scope>
</reference>
<evidence type="ECO:0000313" key="2">
    <source>
        <dbReference type="WBParaSite" id="JU765_v2.g13126.t1"/>
    </source>
</evidence>
<dbReference type="WBParaSite" id="JU765_v2.g13126.t1">
    <property type="protein sequence ID" value="JU765_v2.g13126.t1"/>
    <property type="gene ID" value="JU765_v2.g13126"/>
</dbReference>
<evidence type="ECO:0000313" key="1">
    <source>
        <dbReference type="Proteomes" id="UP000887576"/>
    </source>
</evidence>
<accession>A0AC34Q646</accession>
<organism evidence="1 2">
    <name type="scientific">Panagrolaimus sp. JU765</name>
    <dbReference type="NCBI Taxonomy" id="591449"/>
    <lineage>
        <taxon>Eukaryota</taxon>
        <taxon>Metazoa</taxon>
        <taxon>Ecdysozoa</taxon>
        <taxon>Nematoda</taxon>
        <taxon>Chromadorea</taxon>
        <taxon>Rhabditida</taxon>
        <taxon>Tylenchina</taxon>
        <taxon>Panagrolaimomorpha</taxon>
        <taxon>Panagrolaimoidea</taxon>
        <taxon>Panagrolaimidae</taxon>
        <taxon>Panagrolaimus</taxon>
    </lineage>
</organism>
<dbReference type="Proteomes" id="UP000887576">
    <property type="component" value="Unplaced"/>
</dbReference>
<name>A0AC34Q646_9BILA</name>
<proteinExistence type="predicted"/>
<sequence length="345" mass="38973">MPKSNKMNNSKEIVKMNEMRCSIWENSRNKGSYILLLILCGLEIITSVQTHSLIARLTLCDTILFSIAMSRKLLIKASDDLDVFLHLAGLIAFEALIFVNFTHGIEIIFTHSHEMEFPGFFVVTILYDIGVKTLLLLIGVFPTFNMGWVKKIFLHYVATFTALALIFMDNYFTTKEKNYLSHLDPYGGVLVSIVLTSVALPSAAKIIPFLMGNIPPSFRVDEFVTEIERKFPNVKCSHIHVYKKWPEEANKFDIMMHIIFQVDTDEEGWIKNTQIEIQKTIKELKSILAKAGAERITIEPVINGANEQKQWSLCTTPACQTKNLTCCSSASSMQVKETSSTNSSV</sequence>